<protein>
    <submittedName>
        <fullName evidence="10">Polyamine ABC transporter permease</fullName>
    </submittedName>
</protein>
<keyword evidence="6 8" id="KW-1133">Transmembrane helix</keyword>
<dbReference type="Gene3D" id="1.10.3720.10">
    <property type="entry name" value="MetI-like"/>
    <property type="match status" value="1"/>
</dbReference>
<dbReference type="GO" id="GO:0005886">
    <property type="term" value="C:plasma membrane"/>
    <property type="evidence" value="ECO:0007669"/>
    <property type="project" value="UniProtKB-SubCell"/>
</dbReference>
<dbReference type="InterPro" id="IPR000515">
    <property type="entry name" value="MetI-like"/>
</dbReference>
<accession>A0A0P7KLD1</accession>
<dbReference type="PROSITE" id="PS50928">
    <property type="entry name" value="ABC_TM1"/>
    <property type="match status" value="1"/>
</dbReference>
<dbReference type="EMBL" id="LKBA01000009">
    <property type="protein sequence ID" value="KPN62810.1"/>
    <property type="molecule type" value="Genomic_DNA"/>
</dbReference>
<dbReference type="GO" id="GO:0055085">
    <property type="term" value="P:transmembrane transport"/>
    <property type="evidence" value="ECO:0007669"/>
    <property type="project" value="InterPro"/>
</dbReference>
<dbReference type="RefSeq" id="WP_055190993.1">
    <property type="nucleotide sequence ID" value="NZ_FPBS01000012.1"/>
</dbReference>
<dbReference type="PANTHER" id="PTHR43357">
    <property type="entry name" value="INNER MEMBRANE ABC TRANSPORTER PERMEASE PROTEIN YDCV"/>
    <property type="match status" value="1"/>
</dbReference>
<feature type="domain" description="ABC transmembrane type-1" evidence="9">
    <location>
        <begin position="71"/>
        <end position="259"/>
    </location>
</feature>
<evidence type="ECO:0000256" key="1">
    <source>
        <dbReference type="ARBA" id="ARBA00004429"/>
    </source>
</evidence>
<evidence type="ECO:0000256" key="3">
    <source>
        <dbReference type="ARBA" id="ARBA00022475"/>
    </source>
</evidence>
<gene>
    <name evidence="10" type="ORF">AKJ29_01310</name>
</gene>
<feature type="transmembrane region" description="Helical" evidence="8">
    <location>
        <begin position="109"/>
        <end position="130"/>
    </location>
</feature>
<dbReference type="CDD" id="cd06261">
    <property type="entry name" value="TM_PBP2"/>
    <property type="match status" value="1"/>
</dbReference>
<feature type="transmembrane region" description="Helical" evidence="8">
    <location>
        <begin position="240"/>
        <end position="263"/>
    </location>
</feature>
<reference evidence="10 11" key="1">
    <citation type="submission" date="2015-09" db="EMBL/GenBank/DDBJ databases">
        <title>Draft genome sequence of Aliiroseovarius crassostreae CV919-312TSm, the causative agent of Roseovarius Oyster Disease (formerly Juvenile Oyster Disease).</title>
        <authorList>
            <person name="Kessner L."/>
            <person name="Spinard E."/>
            <person name="Nelson D."/>
        </authorList>
    </citation>
    <scope>NUCLEOTIDE SEQUENCE [LARGE SCALE GENOMIC DNA]</scope>
    <source>
        <strain evidence="10 11">CV919-312</strain>
    </source>
</reference>
<name>A0A0P7KLD1_9RHOB</name>
<feature type="transmembrane region" description="Helical" evidence="8">
    <location>
        <begin position="142"/>
        <end position="162"/>
    </location>
</feature>
<keyword evidence="4" id="KW-0997">Cell inner membrane</keyword>
<dbReference type="InterPro" id="IPR035906">
    <property type="entry name" value="MetI-like_sf"/>
</dbReference>
<keyword evidence="2 8" id="KW-0813">Transport</keyword>
<dbReference type="PANTHER" id="PTHR43357:SF4">
    <property type="entry name" value="INNER MEMBRANE ABC TRANSPORTER PERMEASE PROTEIN YDCV"/>
    <property type="match status" value="1"/>
</dbReference>
<evidence type="ECO:0000256" key="2">
    <source>
        <dbReference type="ARBA" id="ARBA00022448"/>
    </source>
</evidence>
<dbReference type="OrthoDB" id="9815533at2"/>
<dbReference type="Proteomes" id="UP000050471">
    <property type="component" value="Unassembled WGS sequence"/>
</dbReference>
<feature type="transmembrane region" description="Helical" evidence="8">
    <location>
        <begin position="12"/>
        <end position="40"/>
    </location>
</feature>
<evidence type="ECO:0000256" key="8">
    <source>
        <dbReference type="RuleBase" id="RU363032"/>
    </source>
</evidence>
<evidence type="ECO:0000313" key="11">
    <source>
        <dbReference type="Proteomes" id="UP000050471"/>
    </source>
</evidence>
<keyword evidence="11" id="KW-1185">Reference proteome</keyword>
<dbReference type="AlphaFoldDB" id="A0A0P7KLD1"/>
<keyword evidence="3" id="KW-1003">Cell membrane</keyword>
<evidence type="ECO:0000256" key="6">
    <source>
        <dbReference type="ARBA" id="ARBA00022989"/>
    </source>
</evidence>
<evidence type="ECO:0000256" key="4">
    <source>
        <dbReference type="ARBA" id="ARBA00022519"/>
    </source>
</evidence>
<evidence type="ECO:0000256" key="7">
    <source>
        <dbReference type="ARBA" id="ARBA00023136"/>
    </source>
</evidence>
<feature type="transmembrane region" description="Helical" evidence="8">
    <location>
        <begin position="75"/>
        <end position="97"/>
    </location>
</feature>
<organism evidence="10 11">
    <name type="scientific">Aliiroseovarius crassostreae</name>
    <dbReference type="NCBI Taxonomy" id="154981"/>
    <lineage>
        <taxon>Bacteria</taxon>
        <taxon>Pseudomonadati</taxon>
        <taxon>Pseudomonadota</taxon>
        <taxon>Alphaproteobacteria</taxon>
        <taxon>Rhodobacterales</taxon>
        <taxon>Paracoccaceae</taxon>
        <taxon>Aliiroseovarius</taxon>
    </lineage>
</organism>
<dbReference type="STRING" id="154981.AKJ29_01310"/>
<keyword evidence="5 8" id="KW-0812">Transmembrane</keyword>
<evidence type="ECO:0000313" key="10">
    <source>
        <dbReference type="EMBL" id="KPN62810.1"/>
    </source>
</evidence>
<evidence type="ECO:0000259" key="9">
    <source>
        <dbReference type="PROSITE" id="PS50928"/>
    </source>
</evidence>
<comment type="similarity">
    <text evidence="8">Belongs to the binding-protein-dependent transport system permease family.</text>
</comment>
<sequence>MFDPSLTRAEKLTVLATYVTSVLILGFLVLPIITIIPLSFTHDSILSYPVERWSLRWYRVLWENPIWGEVLKNSLVIAAASTVVATALGTLASIGLTRRHCPAPGLMTAFLLTPMIVPVIITGVASYFFYTKLGLTNSFAGMILAHSILGTPFVVITVTATLQGFDQNQRRAAYSLGARPWFAFTSVIMPQIAPGILSGALFAFITSFDEVIVALFIAGTEQYTLPRQMFSGIRENLDPTIAAVATVMIAVSIAILALAQYAAARGQKNG</sequence>
<dbReference type="SUPFAM" id="SSF161098">
    <property type="entry name" value="MetI-like"/>
    <property type="match status" value="1"/>
</dbReference>
<dbReference type="Pfam" id="PF00528">
    <property type="entry name" value="BPD_transp_1"/>
    <property type="match status" value="1"/>
</dbReference>
<evidence type="ECO:0000256" key="5">
    <source>
        <dbReference type="ARBA" id="ARBA00022692"/>
    </source>
</evidence>
<comment type="subcellular location">
    <subcellularLocation>
        <location evidence="1">Cell inner membrane</location>
        <topology evidence="1">Multi-pass membrane protein</topology>
    </subcellularLocation>
    <subcellularLocation>
        <location evidence="8">Cell membrane</location>
        <topology evidence="8">Multi-pass membrane protein</topology>
    </subcellularLocation>
</comment>
<proteinExistence type="inferred from homology"/>
<keyword evidence="7 8" id="KW-0472">Membrane</keyword>
<comment type="caution">
    <text evidence="10">The sequence shown here is derived from an EMBL/GenBank/DDBJ whole genome shotgun (WGS) entry which is preliminary data.</text>
</comment>